<accession>A0A0B6ZC88</accession>
<organism evidence="1">
    <name type="scientific">Arion vulgaris</name>
    <dbReference type="NCBI Taxonomy" id="1028688"/>
    <lineage>
        <taxon>Eukaryota</taxon>
        <taxon>Metazoa</taxon>
        <taxon>Spiralia</taxon>
        <taxon>Lophotrochozoa</taxon>
        <taxon>Mollusca</taxon>
        <taxon>Gastropoda</taxon>
        <taxon>Heterobranchia</taxon>
        <taxon>Euthyneura</taxon>
        <taxon>Panpulmonata</taxon>
        <taxon>Eupulmonata</taxon>
        <taxon>Stylommatophora</taxon>
        <taxon>Helicina</taxon>
        <taxon>Arionoidea</taxon>
        <taxon>Arionidae</taxon>
        <taxon>Arion</taxon>
    </lineage>
</organism>
<dbReference type="AlphaFoldDB" id="A0A0B6ZC88"/>
<gene>
    <name evidence="1" type="primary">ORF57163</name>
</gene>
<feature type="non-terminal residue" evidence="1">
    <location>
        <position position="1"/>
    </location>
</feature>
<protein>
    <submittedName>
        <fullName evidence="1">Uncharacterized protein</fullName>
    </submittedName>
</protein>
<reference evidence="1" key="1">
    <citation type="submission" date="2014-12" db="EMBL/GenBank/DDBJ databases">
        <title>Insight into the proteome of Arion vulgaris.</title>
        <authorList>
            <person name="Aradska J."/>
            <person name="Bulat T."/>
            <person name="Smidak R."/>
            <person name="Sarate P."/>
            <person name="Gangsoo J."/>
            <person name="Sialana F."/>
            <person name="Bilban M."/>
            <person name="Lubec G."/>
        </authorList>
    </citation>
    <scope>NUCLEOTIDE SEQUENCE</scope>
    <source>
        <tissue evidence="1">Skin</tissue>
    </source>
</reference>
<dbReference type="EMBL" id="HACG01019187">
    <property type="protein sequence ID" value="CEK66052.1"/>
    <property type="molecule type" value="Transcribed_RNA"/>
</dbReference>
<name>A0A0B6ZC88_9EUPU</name>
<proteinExistence type="predicted"/>
<sequence length="202" mass="21910">LDTPETLSNSIINLDIPHGKSNLEVPQGKSSMQDLCVRDLKTDNAVSYSHILHQNNFNIISSSPNSLPLSHWQLLPQPIISSSRVTPPLTLSSSSVSTESFGIKTTSQNKVDISQTVTRIQNSNTKNSDNLGDCIDSSNAIEKCSTTPIQNSACQMAESRIHQHSSLQQESSTSISSTSHLGILDELSMNTGLETEDLCCLQ</sequence>
<evidence type="ECO:0000313" key="1">
    <source>
        <dbReference type="EMBL" id="CEK66052.1"/>
    </source>
</evidence>